<dbReference type="Proteomes" id="UP000092321">
    <property type="component" value="Unassembled WGS sequence"/>
</dbReference>
<dbReference type="GO" id="GO:0005737">
    <property type="term" value="C:cytoplasm"/>
    <property type="evidence" value="ECO:0007669"/>
    <property type="project" value="UniProtKB-SubCell"/>
</dbReference>
<evidence type="ECO:0000256" key="1">
    <source>
        <dbReference type="ARBA" id="ARBA00004496"/>
    </source>
</evidence>
<dbReference type="InterPro" id="IPR015413">
    <property type="entry name" value="Methionyl/Leucyl_tRNA_Synth"/>
</dbReference>
<dbReference type="InterPro" id="IPR009080">
    <property type="entry name" value="tRNAsynth_Ia_anticodon-bd"/>
</dbReference>
<dbReference type="PANTHER" id="PTHR43326:SF1">
    <property type="entry name" value="METHIONINE--TRNA LIGASE, MITOCHONDRIAL"/>
    <property type="match status" value="1"/>
</dbReference>
<dbReference type="GO" id="GO:0004825">
    <property type="term" value="F:methionine-tRNA ligase activity"/>
    <property type="evidence" value="ECO:0007669"/>
    <property type="project" value="UniProtKB-EC"/>
</dbReference>
<organism evidence="13 14">
    <name type="scientific">Hanseniaspora valbyensis NRRL Y-1626</name>
    <dbReference type="NCBI Taxonomy" id="766949"/>
    <lineage>
        <taxon>Eukaryota</taxon>
        <taxon>Fungi</taxon>
        <taxon>Dikarya</taxon>
        <taxon>Ascomycota</taxon>
        <taxon>Saccharomycotina</taxon>
        <taxon>Saccharomycetes</taxon>
        <taxon>Saccharomycodales</taxon>
        <taxon>Saccharomycodaceae</taxon>
        <taxon>Hanseniaspora</taxon>
    </lineage>
</organism>
<keyword evidence="6 10" id="KW-0067">ATP-binding</keyword>
<keyword evidence="5 10" id="KW-0547">Nucleotide-binding</keyword>
<evidence type="ECO:0000259" key="12">
    <source>
        <dbReference type="Pfam" id="PF19303"/>
    </source>
</evidence>
<dbReference type="Gene3D" id="3.40.50.620">
    <property type="entry name" value="HUPs"/>
    <property type="match status" value="1"/>
</dbReference>
<evidence type="ECO:0000256" key="3">
    <source>
        <dbReference type="ARBA" id="ARBA00012838"/>
    </source>
</evidence>
<dbReference type="Gene3D" id="1.10.730.10">
    <property type="entry name" value="Isoleucyl-tRNA Synthetase, Domain 1"/>
    <property type="match status" value="1"/>
</dbReference>
<dbReference type="CDD" id="cd00814">
    <property type="entry name" value="MetRS_core"/>
    <property type="match status" value="1"/>
</dbReference>
<dbReference type="AlphaFoldDB" id="A0A1B7TJ62"/>
<proteinExistence type="inferred from homology"/>
<comment type="subcellular location">
    <subcellularLocation>
        <location evidence="1">Cytoplasm</location>
    </subcellularLocation>
</comment>
<dbReference type="InterPro" id="IPR014729">
    <property type="entry name" value="Rossmann-like_a/b/a_fold"/>
</dbReference>
<dbReference type="InterPro" id="IPR014758">
    <property type="entry name" value="Met-tRNA_synth"/>
</dbReference>
<evidence type="ECO:0000256" key="6">
    <source>
        <dbReference type="ARBA" id="ARBA00022840"/>
    </source>
</evidence>
<dbReference type="PANTHER" id="PTHR43326">
    <property type="entry name" value="METHIONYL-TRNA SYNTHETASE"/>
    <property type="match status" value="1"/>
</dbReference>
<dbReference type="OrthoDB" id="24670at2759"/>
<dbReference type="GO" id="GO:0005524">
    <property type="term" value="F:ATP binding"/>
    <property type="evidence" value="ECO:0007669"/>
    <property type="project" value="UniProtKB-KW"/>
</dbReference>
<evidence type="ECO:0000259" key="11">
    <source>
        <dbReference type="Pfam" id="PF09334"/>
    </source>
</evidence>
<evidence type="ECO:0000313" key="14">
    <source>
        <dbReference type="Proteomes" id="UP000092321"/>
    </source>
</evidence>
<evidence type="ECO:0000256" key="8">
    <source>
        <dbReference type="ARBA" id="ARBA00023146"/>
    </source>
</evidence>
<keyword evidence="4 10" id="KW-0436">Ligase</keyword>
<dbReference type="EC" id="6.1.1.10" evidence="3"/>
<dbReference type="InterPro" id="IPR023457">
    <property type="entry name" value="Met-tRNA_synth_2"/>
</dbReference>
<comment type="similarity">
    <text evidence="2 10">Belongs to the class-I aminoacyl-tRNA synthetase family.</text>
</comment>
<dbReference type="PRINTS" id="PR01041">
    <property type="entry name" value="TRNASYNTHMET"/>
</dbReference>
<dbReference type="PROSITE" id="PS00178">
    <property type="entry name" value="AA_TRNA_LIGASE_I"/>
    <property type="match status" value="1"/>
</dbReference>
<evidence type="ECO:0000256" key="7">
    <source>
        <dbReference type="ARBA" id="ARBA00022917"/>
    </source>
</evidence>
<evidence type="ECO:0000313" key="13">
    <source>
        <dbReference type="EMBL" id="OBA28774.1"/>
    </source>
</evidence>
<accession>A0A1B7TJ62</accession>
<dbReference type="GO" id="GO:0006431">
    <property type="term" value="P:methionyl-tRNA aminoacylation"/>
    <property type="evidence" value="ECO:0007669"/>
    <property type="project" value="InterPro"/>
</dbReference>
<evidence type="ECO:0000256" key="4">
    <source>
        <dbReference type="ARBA" id="ARBA00022598"/>
    </source>
</evidence>
<evidence type="ECO:0000256" key="9">
    <source>
        <dbReference type="ARBA" id="ARBA00030904"/>
    </source>
</evidence>
<dbReference type="InterPro" id="IPR041872">
    <property type="entry name" value="Anticodon_Met"/>
</dbReference>
<keyword evidence="14" id="KW-1185">Reference proteome</keyword>
<dbReference type="Pfam" id="PF09334">
    <property type="entry name" value="tRNA-synt_1g"/>
    <property type="match status" value="1"/>
</dbReference>
<evidence type="ECO:0000256" key="5">
    <source>
        <dbReference type="ARBA" id="ARBA00022741"/>
    </source>
</evidence>
<dbReference type="NCBIfam" id="TIGR00398">
    <property type="entry name" value="metG"/>
    <property type="match status" value="1"/>
</dbReference>
<dbReference type="InterPro" id="IPR001412">
    <property type="entry name" value="aa-tRNA-synth_I_CS"/>
</dbReference>
<feature type="domain" description="Methionyl-tRNA synthetase anticodon-binding" evidence="12">
    <location>
        <begin position="448"/>
        <end position="528"/>
    </location>
</feature>
<keyword evidence="8 10" id="KW-0030">Aminoacyl-tRNA synthetase</keyword>
<dbReference type="SUPFAM" id="SSF52374">
    <property type="entry name" value="Nucleotidylyl transferase"/>
    <property type="match status" value="1"/>
</dbReference>
<evidence type="ECO:0000256" key="10">
    <source>
        <dbReference type="RuleBase" id="RU363039"/>
    </source>
</evidence>
<dbReference type="InterPro" id="IPR033911">
    <property type="entry name" value="MetRS_core"/>
</dbReference>
<dbReference type="EMBL" id="LXPE01000002">
    <property type="protein sequence ID" value="OBA28774.1"/>
    <property type="molecule type" value="Genomic_DNA"/>
</dbReference>
<dbReference type="Pfam" id="PF19303">
    <property type="entry name" value="Anticodon_3"/>
    <property type="match status" value="1"/>
</dbReference>
<protein>
    <recommendedName>
        <fullName evidence="3">methionine--tRNA ligase</fullName>
        <ecNumber evidence="3">6.1.1.10</ecNumber>
    </recommendedName>
    <alternativeName>
        <fullName evidence="9">Methionyl-tRNA synthetase</fullName>
    </alternativeName>
</protein>
<dbReference type="SUPFAM" id="SSF47323">
    <property type="entry name" value="Anticodon-binding domain of a subclass of class I aminoacyl-tRNA synthetases"/>
    <property type="match status" value="1"/>
</dbReference>
<feature type="domain" description="Methionyl/Leucyl tRNA synthetase" evidence="11">
    <location>
        <begin position="5"/>
        <end position="391"/>
    </location>
</feature>
<keyword evidence="7 10" id="KW-0648">Protein biosynthesis</keyword>
<gene>
    <name evidence="13" type="ORF">HANVADRAFT_20898</name>
</gene>
<sequence>MPKIHITTPIFYPNAKPHLGHFYTLALCDVQVRFNKLRYFNDSKSKIKFTTGTDEHGLKIQNAATKLQLDTQAFVNQLSLTFKDLCSKSNIQYDRFIRTTDKDHLAEVGNFWKDCKKDICTDEHKGWYSISDETFYPDNYIKEVLPDGKQISISNDIDYSTISEDRVFINTETNNQVKFFLEQNYFFKLDNYRHNLISHIEQNPDFIQPSKYSTTVLNLLKNEPLNKLSISRPSKRLNWAIPVPEDPNQSVYVWFDALCNYLTVLGSIPEIRNHASEAHQFMQNTTHVIGKDILKFHCIYWPIFLMSANLPLPKRVVVHSHWLNDGVKMSKSLGNVVNPIEHLTKYDSDSLKWAILHNSSVEQDGNFRDTYLKDTRNGVLVNKLCNLVSRSSKKFNPKIAICNWQPIFKQNDSDLKNILKELNDKNNISPVLPNSLLEIEQILGWLEKNYIKQMEAFNYQVVTTKLINLLDLANEIFQDIAPWSIKDEGDIKKKELALFLANDVARIFCIYSKPILPNITEKLFEVLLIPKKESNDLTLCKLGYGSSYGKQYKEGLKILSRVD</sequence>
<dbReference type="Gene3D" id="2.170.220.10">
    <property type="match status" value="1"/>
</dbReference>
<comment type="caution">
    <text evidence="13">The sequence shown here is derived from an EMBL/GenBank/DDBJ whole genome shotgun (WGS) entry which is preliminary data.</text>
</comment>
<evidence type="ECO:0000256" key="2">
    <source>
        <dbReference type="ARBA" id="ARBA00005594"/>
    </source>
</evidence>
<reference evidence="14" key="1">
    <citation type="journal article" date="2016" name="Proc. Natl. Acad. Sci. U.S.A.">
        <title>Comparative genomics of biotechnologically important yeasts.</title>
        <authorList>
            <person name="Riley R."/>
            <person name="Haridas S."/>
            <person name="Wolfe K.H."/>
            <person name="Lopes M.R."/>
            <person name="Hittinger C.T."/>
            <person name="Goeker M."/>
            <person name="Salamov A.A."/>
            <person name="Wisecaver J.H."/>
            <person name="Long T.M."/>
            <person name="Calvey C.H."/>
            <person name="Aerts A.L."/>
            <person name="Barry K.W."/>
            <person name="Choi C."/>
            <person name="Clum A."/>
            <person name="Coughlan A.Y."/>
            <person name="Deshpande S."/>
            <person name="Douglass A.P."/>
            <person name="Hanson S.J."/>
            <person name="Klenk H.-P."/>
            <person name="LaButti K.M."/>
            <person name="Lapidus A."/>
            <person name="Lindquist E.A."/>
            <person name="Lipzen A.M."/>
            <person name="Meier-Kolthoff J.P."/>
            <person name="Ohm R.A."/>
            <person name="Otillar R.P."/>
            <person name="Pangilinan J.L."/>
            <person name="Peng Y."/>
            <person name="Rokas A."/>
            <person name="Rosa C.A."/>
            <person name="Scheuner C."/>
            <person name="Sibirny A.A."/>
            <person name="Slot J.C."/>
            <person name="Stielow J.B."/>
            <person name="Sun H."/>
            <person name="Kurtzman C.P."/>
            <person name="Blackwell M."/>
            <person name="Grigoriev I.V."/>
            <person name="Jeffries T.W."/>
        </authorList>
    </citation>
    <scope>NUCLEOTIDE SEQUENCE [LARGE SCALE GENOMIC DNA]</scope>
    <source>
        <strain evidence="14">NRRL Y-1626</strain>
    </source>
</reference>
<name>A0A1B7TJ62_9ASCO</name>